<dbReference type="Pfam" id="PF09949">
    <property type="entry name" value="APP1_cat"/>
    <property type="match status" value="1"/>
</dbReference>
<dbReference type="GO" id="GO:0008195">
    <property type="term" value="F:phosphatidate phosphatase activity"/>
    <property type="evidence" value="ECO:0007669"/>
    <property type="project" value="InterPro"/>
</dbReference>
<organism evidence="4 5">
    <name type="scientific">Collybiopsis luxurians FD-317 M1</name>
    <dbReference type="NCBI Taxonomy" id="944289"/>
    <lineage>
        <taxon>Eukaryota</taxon>
        <taxon>Fungi</taxon>
        <taxon>Dikarya</taxon>
        <taxon>Basidiomycota</taxon>
        <taxon>Agaricomycotina</taxon>
        <taxon>Agaricomycetes</taxon>
        <taxon>Agaricomycetidae</taxon>
        <taxon>Agaricales</taxon>
        <taxon>Marasmiineae</taxon>
        <taxon>Omphalotaceae</taxon>
        <taxon>Collybiopsis</taxon>
        <taxon>Collybiopsis luxurians</taxon>
    </lineage>
</organism>
<dbReference type="InterPro" id="IPR052935">
    <property type="entry name" value="Mg2+_PAP"/>
</dbReference>
<dbReference type="InterPro" id="IPR019236">
    <property type="entry name" value="APP1_cat"/>
</dbReference>
<feature type="transmembrane region" description="Helical" evidence="2">
    <location>
        <begin position="407"/>
        <end position="433"/>
    </location>
</feature>
<protein>
    <recommendedName>
        <fullName evidence="3">Phosphatidate phosphatase APP1 catalytic domain-containing protein</fullName>
    </recommendedName>
</protein>
<proteinExistence type="predicted"/>
<accession>A0A0D0CHB6</accession>
<evidence type="ECO:0000313" key="5">
    <source>
        <dbReference type="Proteomes" id="UP000053593"/>
    </source>
</evidence>
<dbReference type="GO" id="GO:0030479">
    <property type="term" value="C:actin cortical patch"/>
    <property type="evidence" value="ECO:0007669"/>
    <property type="project" value="TreeGrafter"/>
</dbReference>
<keyword evidence="2" id="KW-0812">Transmembrane</keyword>
<feature type="region of interest" description="Disordered" evidence="1">
    <location>
        <begin position="1"/>
        <end position="31"/>
    </location>
</feature>
<evidence type="ECO:0000256" key="2">
    <source>
        <dbReference type="SAM" id="Phobius"/>
    </source>
</evidence>
<dbReference type="EMBL" id="KN834769">
    <property type="protein sequence ID" value="KIK62019.1"/>
    <property type="molecule type" value="Genomic_DNA"/>
</dbReference>
<reference evidence="4 5" key="1">
    <citation type="submission" date="2014-04" db="EMBL/GenBank/DDBJ databases">
        <title>Evolutionary Origins and Diversification of the Mycorrhizal Mutualists.</title>
        <authorList>
            <consortium name="DOE Joint Genome Institute"/>
            <consortium name="Mycorrhizal Genomics Consortium"/>
            <person name="Kohler A."/>
            <person name="Kuo A."/>
            <person name="Nagy L.G."/>
            <person name="Floudas D."/>
            <person name="Copeland A."/>
            <person name="Barry K.W."/>
            <person name="Cichocki N."/>
            <person name="Veneault-Fourrey C."/>
            <person name="LaButti K."/>
            <person name="Lindquist E.A."/>
            <person name="Lipzen A."/>
            <person name="Lundell T."/>
            <person name="Morin E."/>
            <person name="Murat C."/>
            <person name="Riley R."/>
            <person name="Ohm R."/>
            <person name="Sun H."/>
            <person name="Tunlid A."/>
            <person name="Henrissat B."/>
            <person name="Grigoriev I.V."/>
            <person name="Hibbett D.S."/>
            <person name="Martin F."/>
        </authorList>
    </citation>
    <scope>NUCLEOTIDE SEQUENCE [LARGE SCALE GENOMIC DNA]</scope>
    <source>
        <strain evidence="4 5">FD-317 M1</strain>
    </source>
</reference>
<feature type="region of interest" description="Disordered" evidence="1">
    <location>
        <begin position="325"/>
        <end position="358"/>
    </location>
</feature>
<dbReference type="PANTHER" id="PTHR28208">
    <property type="entry name" value="PHOSPHATIDATE PHOSPHATASE APP1"/>
    <property type="match status" value="1"/>
</dbReference>
<evidence type="ECO:0000259" key="3">
    <source>
        <dbReference type="Pfam" id="PF09949"/>
    </source>
</evidence>
<dbReference type="OrthoDB" id="2117591at2759"/>
<evidence type="ECO:0000256" key="1">
    <source>
        <dbReference type="SAM" id="MobiDB-lite"/>
    </source>
</evidence>
<dbReference type="PANTHER" id="PTHR28208:SF3">
    <property type="entry name" value="PHOSPHATIDATE PHOSPHATASE APP1"/>
    <property type="match status" value="1"/>
</dbReference>
<keyword evidence="2" id="KW-0472">Membrane</keyword>
<keyword evidence="2" id="KW-1133">Transmembrane helix</keyword>
<keyword evidence="5" id="KW-1185">Reference proteome</keyword>
<evidence type="ECO:0000313" key="4">
    <source>
        <dbReference type="EMBL" id="KIK62019.1"/>
    </source>
</evidence>
<gene>
    <name evidence="4" type="ORF">GYMLUDRAFT_243168</name>
</gene>
<name>A0A0D0CHB6_9AGAR</name>
<sequence>MISERWGMEDTSIDAEDHSEELSSGRSSPTRRKLMSSFLNVHSSYRANVQCQLQQQPPPTVSSWLPTIEPTTFCSHATRLISDIDDTINYTNVTGGAQPAFYNAFVRDLQEVTIPATSEWYPELEGKNVGYSYVSNISFQHLPSSVIVSKLQTFPMNLSDSAQTRPSTSFSISSLGFFSWSSPFAGLTGAHLGASADAALTEERTNKENDWAAKKKSGGAGDVRCAPARASLFFCKTVTGADVGAATNPTNLNGAAASLQQYAGIRRTGDMTATLEEAGGEAHSEIIRSCLESNRCGRGLDLSFSEPSYSFRRSLAVDFSGRDGRATKSLRSAPPSPNFNLDDPAPPRSSFPSRQRNIPAPLKSIYGTYPSKGAPNAKTADVDRIGFHFNRNLHQSHLRRPIMQTTLVVRTAPVIVMGLVMGGITLVVIVLVISG</sequence>
<dbReference type="AlphaFoldDB" id="A0A0D0CHB6"/>
<dbReference type="HOGENOM" id="CLU_630139_0_0_1"/>
<feature type="domain" description="Phosphatidate phosphatase APP1 catalytic" evidence="3">
    <location>
        <begin position="79"/>
        <end position="155"/>
    </location>
</feature>
<dbReference type="Proteomes" id="UP000053593">
    <property type="component" value="Unassembled WGS sequence"/>
</dbReference>